<gene>
    <name evidence="4" type="ORF">ACFQE6_00690</name>
</gene>
<evidence type="ECO:0000256" key="1">
    <source>
        <dbReference type="ARBA" id="ARBA00023015"/>
    </source>
</evidence>
<evidence type="ECO:0000259" key="3">
    <source>
        <dbReference type="Pfam" id="PF04967"/>
    </source>
</evidence>
<dbReference type="Proteomes" id="UP001596383">
    <property type="component" value="Unassembled WGS sequence"/>
</dbReference>
<dbReference type="Gene3D" id="1.10.10.10">
    <property type="entry name" value="Winged helix-like DNA-binding domain superfamily/Winged helix DNA-binding domain"/>
    <property type="match status" value="1"/>
</dbReference>
<evidence type="ECO:0000256" key="2">
    <source>
        <dbReference type="ARBA" id="ARBA00023163"/>
    </source>
</evidence>
<dbReference type="PANTHER" id="PTHR34236">
    <property type="entry name" value="DIMETHYL SULFOXIDE REDUCTASE TRANSCRIPTIONAL ACTIVATOR"/>
    <property type="match status" value="1"/>
</dbReference>
<organism evidence="4 5">
    <name type="scientific">Natrinema soli</name>
    <dbReference type="NCBI Taxonomy" id="1930624"/>
    <lineage>
        <taxon>Archaea</taxon>
        <taxon>Methanobacteriati</taxon>
        <taxon>Methanobacteriota</taxon>
        <taxon>Stenosarchaea group</taxon>
        <taxon>Halobacteria</taxon>
        <taxon>Halobacteriales</taxon>
        <taxon>Natrialbaceae</taxon>
        <taxon>Natrinema</taxon>
    </lineage>
</organism>
<keyword evidence="1" id="KW-0805">Transcription regulation</keyword>
<sequence length="74" mass="8547">MSSNLELKRIYVEREPRRREFTVTPEQRAALTTALKRGYYAVPREAKQEEIAAELGISENALSERLRRGTARLV</sequence>
<evidence type="ECO:0000313" key="5">
    <source>
        <dbReference type="Proteomes" id="UP001596383"/>
    </source>
</evidence>
<evidence type="ECO:0000313" key="4">
    <source>
        <dbReference type="EMBL" id="MFC6763643.1"/>
    </source>
</evidence>
<protein>
    <submittedName>
        <fullName evidence="4">Helix-turn-helix domain-containing protein</fullName>
    </submittedName>
</protein>
<dbReference type="InterPro" id="IPR007050">
    <property type="entry name" value="HTH_bacterioopsin"/>
</dbReference>
<name>A0ABD5SEU7_9EURY</name>
<dbReference type="PANTHER" id="PTHR34236:SF1">
    <property type="entry name" value="DIMETHYL SULFOXIDE REDUCTASE TRANSCRIPTIONAL ACTIVATOR"/>
    <property type="match status" value="1"/>
</dbReference>
<dbReference type="Pfam" id="PF04967">
    <property type="entry name" value="HTH_10"/>
    <property type="match status" value="1"/>
</dbReference>
<comment type="caution">
    <text evidence="4">The sequence shown here is derived from an EMBL/GenBank/DDBJ whole genome shotgun (WGS) entry which is preliminary data.</text>
</comment>
<reference evidence="4 5" key="1">
    <citation type="journal article" date="2019" name="Int. J. Syst. Evol. Microbiol.">
        <title>The Global Catalogue of Microorganisms (GCM) 10K type strain sequencing project: providing services to taxonomists for standard genome sequencing and annotation.</title>
        <authorList>
            <consortium name="The Broad Institute Genomics Platform"/>
            <consortium name="The Broad Institute Genome Sequencing Center for Infectious Disease"/>
            <person name="Wu L."/>
            <person name="Ma J."/>
        </authorList>
    </citation>
    <scope>NUCLEOTIDE SEQUENCE [LARGE SCALE GENOMIC DNA]</scope>
    <source>
        <strain evidence="4 5">LMG 29247</strain>
    </source>
</reference>
<keyword evidence="2" id="KW-0804">Transcription</keyword>
<dbReference type="AlphaFoldDB" id="A0ABD5SEU7"/>
<dbReference type="RefSeq" id="WP_377042248.1">
    <property type="nucleotide sequence ID" value="NZ_JAQIVI010000007.1"/>
</dbReference>
<feature type="domain" description="HTH bat-type" evidence="3">
    <location>
        <begin position="24"/>
        <end position="73"/>
    </location>
</feature>
<accession>A0ABD5SEU7</accession>
<dbReference type="InterPro" id="IPR013324">
    <property type="entry name" value="RNA_pol_sigma_r3/r4-like"/>
</dbReference>
<dbReference type="EMBL" id="JBHSWV010000007">
    <property type="protein sequence ID" value="MFC6763643.1"/>
    <property type="molecule type" value="Genomic_DNA"/>
</dbReference>
<dbReference type="SUPFAM" id="SSF88659">
    <property type="entry name" value="Sigma3 and sigma4 domains of RNA polymerase sigma factors"/>
    <property type="match status" value="1"/>
</dbReference>
<dbReference type="InterPro" id="IPR036388">
    <property type="entry name" value="WH-like_DNA-bd_sf"/>
</dbReference>
<proteinExistence type="predicted"/>
<keyword evidence="5" id="KW-1185">Reference proteome</keyword>